<evidence type="ECO:0000313" key="1">
    <source>
        <dbReference type="EMBL" id="HFN01597.1"/>
    </source>
</evidence>
<dbReference type="EMBL" id="DSRU01000426">
    <property type="protein sequence ID" value="HFN01597.1"/>
    <property type="molecule type" value="Genomic_DNA"/>
</dbReference>
<dbReference type="SUPFAM" id="SSF51126">
    <property type="entry name" value="Pectin lyase-like"/>
    <property type="match status" value="1"/>
</dbReference>
<reference evidence="1" key="1">
    <citation type="journal article" date="2020" name="mSystems">
        <title>Genome- and Community-Level Interaction Insights into Carbon Utilization and Element Cycling Functions of Hydrothermarchaeota in Hydrothermal Sediment.</title>
        <authorList>
            <person name="Zhou Z."/>
            <person name="Liu Y."/>
            <person name="Xu W."/>
            <person name="Pan J."/>
            <person name="Luo Z.H."/>
            <person name="Li M."/>
        </authorList>
    </citation>
    <scope>NUCLEOTIDE SEQUENCE [LARGE SCALE GENOMIC DNA]</scope>
    <source>
        <strain evidence="1">SpSt-418</strain>
    </source>
</reference>
<dbReference type="Gene3D" id="2.160.20.10">
    <property type="entry name" value="Single-stranded right-handed beta-helix, Pectin lyase-like"/>
    <property type="match status" value="1"/>
</dbReference>
<gene>
    <name evidence="1" type="ORF">ENR64_28425</name>
</gene>
<dbReference type="AlphaFoldDB" id="A0A7C3PMJ2"/>
<dbReference type="InterPro" id="IPR011050">
    <property type="entry name" value="Pectin_lyase_fold/virulence"/>
</dbReference>
<dbReference type="InterPro" id="IPR012334">
    <property type="entry name" value="Pectin_lyas_fold"/>
</dbReference>
<sequence>MDYGSIIGTLSYGMGAAGDINIHANQIQIIEGGGITSVGNGLGGNGGIYITTDDLLMNGGTQTLIPPTPGSPFYTLAYTTSSLFSSSVGALSTPKNVEIKANHSIQLLNGGALGTNAYSRSNGSVKIQTPSLLISGRLQASPEEIQQVKAALPAGSELRVDPFIPAAILSANGQYNSVSGQAIGLPPGFVPEGQTGDIEILTSNLVVTNGGVITVTNEGKGDAGNLKISTQNFKVLLDSEISAQSLSGNGGNIDVNASRSIFLQGGGKILTSSLETGSGGNIRLQTPFFGAFNGNLFSTAVFGSGGTIQLNSPIAIFRDSQVSVSSEQGRTFDGQIIVKEPYSDFTVERSELIPQSPQLEQTTCQERQGVLNTYLQANSPSIMPTASGWHDPDTVPAKVIPSKDTPEIIEADQWVVSSDGTIHLIHSTATYAQASINCR</sequence>
<evidence type="ECO:0008006" key="2">
    <source>
        <dbReference type="Google" id="ProtNLM"/>
    </source>
</evidence>
<proteinExistence type="predicted"/>
<organism evidence="1">
    <name type="scientific">Oscillatoriales cyanobacterium SpSt-418</name>
    <dbReference type="NCBI Taxonomy" id="2282169"/>
    <lineage>
        <taxon>Bacteria</taxon>
        <taxon>Bacillati</taxon>
        <taxon>Cyanobacteriota</taxon>
        <taxon>Cyanophyceae</taxon>
        <taxon>Oscillatoriophycideae</taxon>
        <taxon>Oscillatoriales</taxon>
    </lineage>
</organism>
<accession>A0A7C3PMJ2</accession>
<comment type="caution">
    <text evidence="1">The sequence shown here is derived from an EMBL/GenBank/DDBJ whole genome shotgun (WGS) entry which is preliminary data.</text>
</comment>
<protein>
    <recommendedName>
        <fullName evidence="2">S-layer family protein</fullName>
    </recommendedName>
</protein>
<name>A0A7C3PMJ2_9CYAN</name>